<comment type="pathway">
    <text evidence="1">Lipid metabolism.</text>
</comment>
<dbReference type="PANTHER" id="PTHR10067">
    <property type="entry name" value="PHOSPHATIDYLSERINE DECARBOXYLASE"/>
    <property type="match status" value="1"/>
</dbReference>
<comment type="function">
    <text evidence="12">Catalyzes the formation of phosphatidylethanolamine (PtdEtn) from phosphatidylserine (PtdSer).</text>
</comment>
<sequence>MTQSSRLDQANAWLQDHLPQHALSRLMYGVTRITWRPFKNAFIRAFSAIYDINLDEAVSADPDDYRHFNAFFTRALRADARPLAPGELVIASPVDGLISQIGTINGTTLIQAKGRDFALGDLVGGDEALTQAFSGGSYAVIYLSPRDYHRIHMPLAGTLARTGYIPGKLFSVNDATARSVPNLYARNERVIALFDTGAGPMAVILVGAIFVGSMETVWAGQITPPYRKSPSWSVFADESVRLSRGAELGRFNMGSTVVLLLPPGRTSWKPDRVAGTPVKMGEALGNVTRIE</sequence>
<comment type="subcellular location">
    <subcellularLocation>
        <location evidence="12">Cell membrane</location>
        <topology evidence="12">Peripheral membrane protein</topology>
    </subcellularLocation>
</comment>
<comment type="PTM">
    <text evidence="12">Is synthesized initially as an inactive proenzyme. Formation of the active enzyme involves a self-maturation process in which the active site pyruvoyl group is generated from an internal serine residue via an autocatalytic post-translational modification. Two non-identical subunits are generated from the proenzyme in this reaction, and the pyruvate is formed at the N-terminus of the alpha chain, which is derived from the carboxyl end of the proenzyme. The autoendoproteolytic cleavage occurs by a canonical serine protease mechanism, in which the side chain hydroxyl group of the serine supplies its oxygen atom to form the C-terminus of the beta chain, while the remainder of the serine residue undergoes an oxidative deamination to produce ammonia and the pyruvoyl prosthetic group on the alpha chain. During this reaction, the Ser that is part of the protease active site of the proenzyme becomes the pyruvoyl prosthetic group, which constitutes an essential element of the active site of the mature decarboxylase.</text>
</comment>
<dbReference type="AlphaFoldDB" id="A0A4Z0FAP4"/>
<feature type="site" description="Cleavage (non-hydrolytic); by autocatalysis" evidence="12">
    <location>
        <begin position="254"/>
        <end position="255"/>
    </location>
</feature>
<dbReference type="OrthoDB" id="9802030at2"/>
<keyword evidence="6 12" id="KW-0472">Membrane</keyword>
<feature type="active site" description="Charge relay system; for autoendoproteolytic cleavage activity" evidence="12">
    <location>
        <position position="255"/>
    </location>
</feature>
<evidence type="ECO:0000256" key="11">
    <source>
        <dbReference type="ARBA" id="ARBA00023317"/>
    </source>
</evidence>
<evidence type="ECO:0000256" key="2">
    <source>
        <dbReference type="ARBA" id="ARBA00022475"/>
    </source>
</evidence>
<keyword evidence="11 12" id="KW-0670">Pyruvate</keyword>
<dbReference type="Pfam" id="PF02666">
    <property type="entry name" value="PS_Dcarbxylase"/>
    <property type="match status" value="1"/>
</dbReference>
<feature type="modified residue" description="Pyruvic acid (Ser); by autocatalysis" evidence="12">
    <location>
        <position position="255"/>
    </location>
</feature>
<accession>A0A4Z0FAP4</accession>
<keyword evidence="10 12" id="KW-1208">Phospholipid metabolism</keyword>
<reference evidence="13 14" key="1">
    <citation type="journal article" date="2019" name="ISME J.">
        <title>Candidatus Macondimonas diazotrophica, a novel gammaproteobacterial genus dominating crude-oil-contaminated coastal sediments.</title>
        <authorList>
            <person name="Karthikeyan S."/>
            <person name="Konstantinidis K."/>
        </authorList>
    </citation>
    <scope>NUCLEOTIDE SEQUENCE [LARGE SCALE GENOMIC DNA]</scope>
    <source>
        <strain evidence="13 14">KTK01</strain>
    </source>
</reference>
<evidence type="ECO:0000313" key="13">
    <source>
        <dbReference type="EMBL" id="TFZ82832.1"/>
    </source>
</evidence>
<keyword evidence="4 12" id="KW-0210">Decarboxylase</keyword>
<feature type="active site" description="Schiff-base intermediate with substrate; via pyruvic acid; for decarboxylase activity" evidence="12">
    <location>
        <position position="255"/>
    </location>
</feature>
<proteinExistence type="inferred from homology"/>
<dbReference type="Proteomes" id="UP000297890">
    <property type="component" value="Unassembled WGS sequence"/>
</dbReference>
<dbReference type="InterPro" id="IPR003817">
    <property type="entry name" value="PS_Dcarbxylase"/>
</dbReference>
<dbReference type="GO" id="GO:0004609">
    <property type="term" value="F:phosphatidylserine decarboxylase activity"/>
    <property type="evidence" value="ECO:0007669"/>
    <property type="project" value="UniProtKB-UniRule"/>
</dbReference>
<dbReference type="GO" id="GO:0006646">
    <property type="term" value="P:phosphatidylethanolamine biosynthetic process"/>
    <property type="evidence" value="ECO:0007669"/>
    <property type="project" value="UniProtKB-UniRule"/>
</dbReference>
<keyword evidence="7 12" id="KW-0865">Zymogen</keyword>
<dbReference type="UniPathway" id="UPA00558">
    <property type="reaction ID" value="UER00616"/>
</dbReference>
<evidence type="ECO:0000256" key="5">
    <source>
        <dbReference type="ARBA" id="ARBA00023098"/>
    </source>
</evidence>
<evidence type="ECO:0000256" key="9">
    <source>
        <dbReference type="ARBA" id="ARBA00023239"/>
    </source>
</evidence>
<keyword evidence="2 12" id="KW-1003">Cell membrane</keyword>
<dbReference type="GO" id="GO:0005886">
    <property type="term" value="C:plasma membrane"/>
    <property type="evidence" value="ECO:0007669"/>
    <property type="project" value="UniProtKB-SubCell"/>
</dbReference>
<feature type="chain" id="PRO_5023236266" description="Phosphatidylserine decarboxylase alpha chain" evidence="12">
    <location>
        <begin position="255"/>
        <end position="291"/>
    </location>
</feature>
<evidence type="ECO:0000313" key="14">
    <source>
        <dbReference type="Proteomes" id="UP000297890"/>
    </source>
</evidence>
<dbReference type="PANTHER" id="PTHR10067:SF6">
    <property type="entry name" value="PHOSPHATIDYLSERINE DECARBOXYLASE PROENZYME, MITOCHONDRIAL"/>
    <property type="match status" value="1"/>
</dbReference>
<comment type="similarity">
    <text evidence="12">Belongs to the phosphatidylserine decarboxylase family. PSD-B subfamily. Prokaryotic type I sub-subfamily.</text>
</comment>
<keyword evidence="5 12" id="KW-0443">Lipid metabolism</keyword>
<gene>
    <name evidence="12 13" type="primary">psd</name>
    <name evidence="13" type="ORF">E4680_06010</name>
</gene>
<feature type="chain" id="PRO_5023236267" description="Phosphatidylserine decarboxylase beta chain" evidence="12">
    <location>
        <begin position="1"/>
        <end position="254"/>
    </location>
</feature>
<evidence type="ECO:0000256" key="1">
    <source>
        <dbReference type="ARBA" id="ARBA00005189"/>
    </source>
</evidence>
<name>A0A4Z0FAP4_9GAMM</name>
<keyword evidence="3 12" id="KW-0444">Lipid biosynthesis</keyword>
<organism evidence="13 14">
    <name type="scientific">Candidatus Macondimonas diazotrophica</name>
    <dbReference type="NCBI Taxonomy" id="2305248"/>
    <lineage>
        <taxon>Bacteria</taxon>
        <taxon>Pseudomonadati</taxon>
        <taxon>Pseudomonadota</taxon>
        <taxon>Gammaproteobacteria</taxon>
        <taxon>Chromatiales</taxon>
        <taxon>Ectothiorhodospiraceae</taxon>
        <taxon>Candidatus Macondimonas</taxon>
    </lineage>
</organism>
<comment type="caution">
    <text evidence="13">The sequence shown here is derived from an EMBL/GenBank/DDBJ whole genome shotgun (WGS) entry which is preliminary data.</text>
</comment>
<keyword evidence="14" id="KW-1185">Reference proteome</keyword>
<evidence type="ECO:0000256" key="7">
    <source>
        <dbReference type="ARBA" id="ARBA00023145"/>
    </source>
</evidence>
<evidence type="ECO:0000256" key="12">
    <source>
        <dbReference type="HAMAP-Rule" id="MF_00662"/>
    </source>
</evidence>
<feature type="active site" description="Charge relay system; for autoendoproteolytic cleavage activity" evidence="12">
    <location>
        <position position="152"/>
    </location>
</feature>
<protein>
    <recommendedName>
        <fullName evidence="12">Phosphatidylserine decarboxylase proenzyme</fullName>
        <ecNumber evidence="12">4.1.1.65</ecNumber>
    </recommendedName>
    <component>
        <recommendedName>
            <fullName evidence="12">Phosphatidylserine decarboxylase alpha chain</fullName>
        </recommendedName>
    </component>
    <component>
        <recommendedName>
            <fullName evidence="12">Phosphatidylserine decarboxylase beta chain</fullName>
        </recommendedName>
    </component>
</protein>
<keyword evidence="8 12" id="KW-0594">Phospholipid biosynthesis</keyword>
<evidence type="ECO:0000256" key="8">
    <source>
        <dbReference type="ARBA" id="ARBA00023209"/>
    </source>
</evidence>
<evidence type="ECO:0000256" key="3">
    <source>
        <dbReference type="ARBA" id="ARBA00022516"/>
    </source>
</evidence>
<keyword evidence="9 12" id="KW-0456">Lyase</keyword>
<comment type="pathway">
    <text evidence="12">Phospholipid metabolism; phosphatidylethanolamine biosynthesis; phosphatidylethanolamine from CDP-diacylglycerol: step 2/2.</text>
</comment>
<comment type="subunit">
    <text evidence="12">Heterodimer of a large membrane-associated beta subunit and a small pyruvoyl-containing alpha subunit.</text>
</comment>
<dbReference type="InterPro" id="IPR033178">
    <property type="entry name" value="PSD_type1_pro"/>
</dbReference>
<dbReference type="NCBIfam" id="TIGR00163">
    <property type="entry name" value="PS_decarb"/>
    <property type="match status" value="1"/>
</dbReference>
<comment type="catalytic activity">
    <reaction evidence="12">
        <text>a 1,2-diacyl-sn-glycero-3-phospho-L-serine + H(+) = a 1,2-diacyl-sn-glycero-3-phosphoethanolamine + CO2</text>
        <dbReference type="Rhea" id="RHEA:20828"/>
        <dbReference type="ChEBI" id="CHEBI:15378"/>
        <dbReference type="ChEBI" id="CHEBI:16526"/>
        <dbReference type="ChEBI" id="CHEBI:57262"/>
        <dbReference type="ChEBI" id="CHEBI:64612"/>
        <dbReference type="EC" id="4.1.1.65"/>
    </reaction>
</comment>
<evidence type="ECO:0000256" key="6">
    <source>
        <dbReference type="ARBA" id="ARBA00023136"/>
    </source>
</evidence>
<evidence type="ECO:0000256" key="4">
    <source>
        <dbReference type="ARBA" id="ARBA00022793"/>
    </source>
</evidence>
<dbReference type="EC" id="4.1.1.65" evidence="12"/>
<dbReference type="EMBL" id="SRIO01000006">
    <property type="protein sequence ID" value="TFZ82832.1"/>
    <property type="molecule type" value="Genomic_DNA"/>
</dbReference>
<dbReference type="InterPro" id="IPR033177">
    <property type="entry name" value="PSD-B"/>
</dbReference>
<evidence type="ECO:0000256" key="10">
    <source>
        <dbReference type="ARBA" id="ARBA00023264"/>
    </source>
</evidence>
<comment type="cofactor">
    <cofactor evidence="12">
        <name>pyruvate</name>
        <dbReference type="ChEBI" id="CHEBI:15361"/>
    </cofactor>
    <text evidence="12">Binds 1 pyruvoyl group covalently per subunit.</text>
</comment>
<dbReference type="HAMAP" id="MF_00662">
    <property type="entry name" value="PS_decarb_PSD_B_type1"/>
    <property type="match status" value="1"/>
</dbReference>
<feature type="active site" description="Charge relay system; for autoendoproteolytic cleavage activity" evidence="12">
    <location>
        <position position="95"/>
    </location>
</feature>
<dbReference type="RefSeq" id="WP_135281502.1">
    <property type="nucleotide sequence ID" value="NZ_SRIO01000006.1"/>
</dbReference>